<evidence type="ECO:0000256" key="2">
    <source>
        <dbReference type="ARBA" id="ARBA00022490"/>
    </source>
</evidence>
<dbReference type="GO" id="GO:0080025">
    <property type="term" value="F:phosphatidylinositol-3,5-bisphosphate binding"/>
    <property type="evidence" value="ECO:0007669"/>
    <property type="project" value="TreeGrafter"/>
</dbReference>
<comment type="subcellular location">
    <subcellularLocation>
        <location evidence="1">Cytoplasm</location>
    </subcellularLocation>
</comment>
<feature type="compositionally biased region" description="Basic and acidic residues" evidence="3">
    <location>
        <begin position="424"/>
        <end position="440"/>
    </location>
</feature>
<evidence type="ECO:0000313" key="6">
    <source>
        <dbReference type="Proteomes" id="UP001209878"/>
    </source>
</evidence>
<dbReference type="SUPFAM" id="SSF109885">
    <property type="entry name" value="I/LWEQ domain"/>
    <property type="match status" value="1"/>
</dbReference>
<dbReference type="GO" id="GO:0043325">
    <property type="term" value="F:phosphatidylinositol-3,4-bisphosphate binding"/>
    <property type="evidence" value="ECO:0007669"/>
    <property type="project" value="TreeGrafter"/>
</dbReference>
<dbReference type="FunFam" id="1.20.1410.10:FF:000006">
    <property type="entry name" value="Huntingtin interacting protein"/>
    <property type="match status" value="1"/>
</dbReference>
<feature type="compositionally biased region" description="Acidic residues" evidence="3">
    <location>
        <begin position="18"/>
        <end position="30"/>
    </location>
</feature>
<feature type="region of interest" description="Disordered" evidence="3">
    <location>
        <begin position="374"/>
        <end position="398"/>
    </location>
</feature>
<dbReference type="SMART" id="SM00307">
    <property type="entry name" value="ILWEQ"/>
    <property type="match status" value="1"/>
</dbReference>
<dbReference type="GO" id="GO:0032051">
    <property type="term" value="F:clathrin light chain binding"/>
    <property type="evidence" value="ECO:0007669"/>
    <property type="project" value="TreeGrafter"/>
</dbReference>
<evidence type="ECO:0000259" key="4">
    <source>
        <dbReference type="PROSITE" id="PS50945"/>
    </source>
</evidence>
<dbReference type="Proteomes" id="UP001209878">
    <property type="component" value="Unassembled WGS sequence"/>
</dbReference>
<dbReference type="PANTHER" id="PTHR10407">
    <property type="entry name" value="HUNTINGTIN INTERACTING PROTEIN 1"/>
    <property type="match status" value="1"/>
</dbReference>
<evidence type="ECO:0000256" key="1">
    <source>
        <dbReference type="ARBA" id="ARBA00004496"/>
    </source>
</evidence>
<keyword evidence="2" id="KW-0963">Cytoplasm</keyword>
<organism evidence="5 6">
    <name type="scientific">Ridgeia piscesae</name>
    <name type="common">Tubeworm</name>
    <dbReference type="NCBI Taxonomy" id="27915"/>
    <lineage>
        <taxon>Eukaryota</taxon>
        <taxon>Metazoa</taxon>
        <taxon>Spiralia</taxon>
        <taxon>Lophotrochozoa</taxon>
        <taxon>Annelida</taxon>
        <taxon>Polychaeta</taxon>
        <taxon>Sedentaria</taxon>
        <taxon>Canalipalpata</taxon>
        <taxon>Sabellida</taxon>
        <taxon>Siboglinidae</taxon>
        <taxon>Ridgeia</taxon>
    </lineage>
</organism>
<evidence type="ECO:0000313" key="5">
    <source>
        <dbReference type="EMBL" id="KAK2183682.1"/>
    </source>
</evidence>
<feature type="compositionally biased region" description="Low complexity" evidence="3">
    <location>
        <begin position="1"/>
        <end position="17"/>
    </location>
</feature>
<feature type="region of interest" description="Disordered" evidence="3">
    <location>
        <begin position="410"/>
        <end position="442"/>
    </location>
</feature>
<feature type="compositionally biased region" description="Polar residues" evidence="3">
    <location>
        <begin position="380"/>
        <end position="389"/>
    </location>
</feature>
<dbReference type="GO" id="GO:0051015">
    <property type="term" value="F:actin filament binding"/>
    <property type="evidence" value="ECO:0007669"/>
    <property type="project" value="TreeGrafter"/>
</dbReference>
<dbReference type="GO" id="GO:0035615">
    <property type="term" value="F:clathrin adaptor activity"/>
    <property type="evidence" value="ECO:0007669"/>
    <property type="project" value="TreeGrafter"/>
</dbReference>
<dbReference type="GO" id="GO:0030864">
    <property type="term" value="C:cortical actin cytoskeleton"/>
    <property type="evidence" value="ECO:0007669"/>
    <property type="project" value="TreeGrafter"/>
</dbReference>
<comment type="caution">
    <text evidence="5">The sequence shown here is derived from an EMBL/GenBank/DDBJ whole genome shotgun (WGS) entry which is preliminary data.</text>
</comment>
<dbReference type="Gene3D" id="1.20.1410.10">
    <property type="entry name" value="I/LWEQ domain"/>
    <property type="match status" value="1"/>
</dbReference>
<dbReference type="InterPro" id="IPR035964">
    <property type="entry name" value="I/LWEQ_dom_sf"/>
</dbReference>
<dbReference type="InterPro" id="IPR002558">
    <property type="entry name" value="ILWEQ_dom"/>
</dbReference>
<gene>
    <name evidence="5" type="ORF">NP493_300g03002</name>
</gene>
<feature type="region of interest" description="Disordered" evidence="3">
    <location>
        <begin position="1"/>
        <end position="45"/>
    </location>
</feature>
<proteinExistence type="predicted"/>
<accession>A0AAD9NUU9</accession>
<feature type="domain" description="I/LWEQ" evidence="4">
    <location>
        <begin position="695"/>
        <end position="936"/>
    </location>
</feature>
<dbReference type="GO" id="GO:0030136">
    <property type="term" value="C:clathrin-coated vesicle"/>
    <property type="evidence" value="ECO:0007669"/>
    <property type="project" value="TreeGrafter"/>
</dbReference>
<feature type="region of interest" description="Disordered" evidence="3">
    <location>
        <begin position="166"/>
        <end position="197"/>
    </location>
</feature>
<dbReference type="GO" id="GO:0048268">
    <property type="term" value="P:clathrin coat assembly"/>
    <property type="evidence" value="ECO:0007669"/>
    <property type="project" value="TreeGrafter"/>
</dbReference>
<feature type="region of interest" description="Disordered" evidence="3">
    <location>
        <begin position="73"/>
        <end position="133"/>
    </location>
</feature>
<dbReference type="AlphaFoldDB" id="A0AAD9NUU9"/>
<feature type="compositionally biased region" description="Acidic residues" evidence="3">
    <location>
        <begin position="73"/>
        <end position="88"/>
    </location>
</feature>
<reference evidence="5" key="1">
    <citation type="journal article" date="2023" name="Mol. Biol. Evol.">
        <title>Third-Generation Sequencing Reveals the Adaptive Role of the Epigenome in Three Deep-Sea Polychaetes.</title>
        <authorList>
            <person name="Perez M."/>
            <person name="Aroh O."/>
            <person name="Sun Y."/>
            <person name="Lan Y."/>
            <person name="Juniper S.K."/>
            <person name="Young C.R."/>
            <person name="Angers B."/>
            <person name="Qian P.Y."/>
        </authorList>
    </citation>
    <scope>NUCLEOTIDE SEQUENCE</scope>
    <source>
        <strain evidence="5">R07B-5</strain>
    </source>
</reference>
<keyword evidence="6" id="KW-1185">Reference proteome</keyword>
<dbReference type="PROSITE" id="PS50945">
    <property type="entry name" value="I_LWEQ"/>
    <property type="match status" value="1"/>
</dbReference>
<sequence length="1276" mass="139419">MTSSGQGSVTSSGQVVTDVDEDFDDSDTSDDSVANDISGDSDNAVCDSGDQCVTCDVSDVVDSVVTVICVDSGDCDVDKDFDDSDTSDDSVANDISDDSDNSCDSNASGDNDDSDNSVNRDGSEPPNFLRAADLTSHVKPVAVVPEAPAVSENDSAIDLLVDTSSTTSSLDDQARFEETFPQNGAHSPPEPTEKERTQDRFIEHLMKEVERLKAELLSQKAESAMMMESLQSRIQQLEMELSEMKQIAESTSQENETLRDVVKESEQNNDATHKLASAAQVARASEEKFKKMKDIYTKLREEHVNLLRTHAEVTRQMKTERELRAEAQKEEKDLSQRLAELEAEKKKVEVSLEQTSSETVSKLTEAVSVQQRLGEEKQGLESQLASVESTKTELERSLAESRTALETLREEHGKLQSSLQEFTSRAEMEKEKREEAEARGQDLSQRLAELEAEKKKVEVSLEQTSSETVSKLTEAVNVQQRLDEEKQSLASQLASVESARAELEQSLTESKTALETLQADLVTAATDRQTSEHQHQQAMSESQLDLLVSAVEEGQVIIREALDQHDNPSHSTVMCPAEYLIERTRNAVGALGCLRDTCGQYGKDKKVVGAVIKAICDFSHHLGDIVILGFATSHSASIEAGEELAVRCKDSGEEGIKLLDLLKQDLVSDVPAQADTVQQLIDRLVSQAEELLPKIEDVQAEKMGDLVDQEMALTTKAIEDAASKIAAMLAKSREAHSGVQLEVNERILDSCDSLMMAIKVLIEKSKSVQKEIVTEGRGASSSKDFYKKHHRWTEGLISAAKAVGWGANVLVEAADKVVTGSGKFEELVVCSQEVAASTTQLVVSSKVKAPRGSKNLPQLAEASRNVTAATGKVVASAKSAAQMIEDLDTMAFSKLTLHQAKRYEMESQVRVLELQSDLEKERIKLSELRKMHYRLAGESEGWEQEVGGRGRWGGLRGRQGAIWEVGGYMGGGGATWEAGGYMGGGGLYGRWRSYMGGRGLCGRWGAMWEVEELHGRQGATWEVGGYVGGGGATWEAGGATWEAGGYMGGRAELHGRQGATWEAGGPHGRPWEDYMGGRGATWEAGGYMGGRGATCLREAGGYMGGGELHGRQGATWEAGGATWEAGGATWEAGGATWEAGELHGRRGSYMGGRGNMGGRGLHGRFGFHATDGDRIHRLIASSRWSKEQLVKTMKENVKKKLVGHVERKGDELAKRSDAEEMEGKRRRGRPRMRWEDCVKGDLERVGGEWRTTGKDRSWRLLIEDILRKEKMKKKTM</sequence>
<protein>
    <recommendedName>
        <fullName evidence="4">I/LWEQ domain-containing protein</fullName>
    </recommendedName>
</protein>
<dbReference type="Gene3D" id="1.20.5.1700">
    <property type="match status" value="1"/>
</dbReference>
<dbReference type="GO" id="GO:0007015">
    <property type="term" value="P:actin filament organization"/>
    <property type="evidence" value="ECO:0007669"/>
    <property type="project" value="TreeGrafter"/>
</dbReference>
<dbReference type="PANTHER" id="PTHR10407:SF15">
    <property type="entry name" value="HUNTINGTIN INTERACTING PROTEIN 1"/>
    <property type="match status" value="1"/>
</dbReference>
<dbReference type="InterPro" id="IPR030224">
    <property type="entry name" value="Sla2_fam"/>
</dbReference>
<dbReference type="EMBL" id="JAODUO010000300">
    <property type="protein sequence ID" value="KAK2183682.1"/>
    <property type="molecule type" value="Genomic_DNA"/>
</dbReference>
<evidence type="ECO:0000256" key="3">
    <source>
        <dbReference type="SAM" id="MobiDB-lite"/>
    </source>
</evidence>
<dbReference type="Pfam" id="PF01608">
    <property type="entry name" value="I_LWEQ"/>
    <property type="match status" value="1"/>
</dbReference>
<name>A0AAD9NUU9_RIDPI</name>
<dbReference type="GO" id="GO:0006897">
    <property type="term" value="P:endocytosis"/>
    <property type="evidence" value="ECO:0007669"/>
    <property type="project" value="InterPro"/>
</dbReference>